<dbReference type="InterPro" id="IPR050398">
    <property type="entry name" value="HssS/ArlS-like"/>
</dbReference>
<feature type="domain" description="HAMP" evidence="16">
    <location>
        <begin position="193"/>
        <end position="246"/>
    </location>
</feature>
<dbReference type="STRING" id="990268.JCM19235_11"/>
<dbReference type="PROSITE" id="PS50885">
    <property type="entry name" value="HAMP"/>
    <property type="match status" value="1"/>
</dbReference>
<evidence type="ECO:0000256" key="9">
    <source>
        <dbReference type="ARBA" id="ARBA00022777"/>
    </source>
</evidence>
<dbReference type="GO" id="GO:0000155">
    <property type="term" value="F:phosphorelay sensor kinase activity"/>
    <property type="evidence" value="ECO:0007669"/>
    <property type="project" value="InterPro"/>
</dbReference>
<evidence type="ECO:0000256" key="4">
    <source>
        <dbReference type="ARBA" id="ARBA00022475"/>
    </source>
</evidence>
<keyword evidence="6" id="KW-0808">Transferase</keyword>
<dbReference type="AlphaFoldDB" id="A0A090S9D1"/>
<dbReference type="Pfam" id="PF02518">
    <property type="entry name" value="HATPase_c"/>
    <property type="match status" value="1"/>
</dbReference>
<dbReference type="PANTHER" id="PTHR45528">
    <property type="entry name" value="SENSOR HISTIDINE KINASE CPXA"/>
    <property type="match status" value="1"/>
</dbReference>
<dbReference type="EMBL" id="BBMR01000022">
    <property type="protein sequence ID" value="GAL23423.1"/>
    <property type="molecule type" value="Genomic_DNA"/>
</dbReference>
<keyword evidence="12" id="KW-0902">Two-component regulatory system</keyword>
<keyword evidence="13 14" id="KW-0472">Membrane</keyword>
<keyword evidence="7 14" id="KW-0812">Transmembrane</keyword>
<dbReference type="PANTHER" id="PTHR45528:SF1">
    <property type="entry name" value="SENSOR HISTIDINE KINASE CPXA"/>
    <property type="match status" value="1"/>
</dbReference>
<dbReference type="InterPro" id="IPR003661">
    <property type="entry name" value="HisK_dim/P_dom"/>
</dbReference>
<evidence type="ECO:0000256" key="5">
    <source>
        <dbReference type="ARBA" id="ARBA00022553"/>
    </source>
</evidence>
<comment type="caution">
    <text evidence="17">The sequence shown here is derived from an EMBL/GenBank/DDBJ whole genome shotgun (WGS) entry which is preliminary data.</text>
</comment>
<dbReference type="InterPro" id="IPR005467">
    <property type="entry name" value="His_kinase_dom"/>
</dbReference>
<dbReference type="InterPro" id="IPR004358">
    <property type="entry name" value="Sig_transdc_His_kin-like_C"/>
</dbReference>
<feature type="transmembrane region" description="Helical" evidence="14">
    <location>
        <begin position="12"/>
        <end position="31"/>
    </location>
</feature>
<dbReference type="PRINTS" id="PR00344">
    <property type="entry name" value="BCTRLSENSOR"/>
</dbReference>
<dbReference type="InterPro" id="IPR038515">
    <property type="entry name" value="CpxA_peri_sf"/>
</dbReference>
<dbReference type="GO" id="GO:0005886">
    <property type="term" value="C:plasma membrane"/>
    <property type="evidence" value="ECO:0007669"/>
    <property type="project" value="UniProtKB-SubCell"/>
</dbReference>
<dbReference type="SMART" id="SM00388">
    <property type="entry name" value="HisKA"/>
    <property type="match status" value="1"/>
</dbReference>
<dbReference type="Pfam" id="PF00672">
    <property type="entry name" value="HAMP"/>
    <property type="match status" value="1"/>
</dbReference>
<keyword evidence="18" id="KW-1185">Reference proteome</keyword>
<feature type="domain" description="Histidine kinase" evidence="15">
    <location>
        <begin position="254"/>
        <end position="461"/>
    </location>
</feature>
<dbReference type="Gene3D" id="3.30.565.10">
    <property type="entry name" value="Histidine kinase-like ATPase, C-terminal domain"/>
    <property type="match status" value="1"/>
</dbReference>
<reference evidence="17 18" key="1">
    <citation type="submission" date="2014-09" db="EMBL/GenBank/DDBJ databases">
        <title>Vibrio maritimus JCM 19235. (C45) whole genome shotgun sequence.</title>
        <authorList>
            <person name="Sawabe T."/>
            <person name="Meirelles P."/>
            <person name="Nakanishi M."/>
            <person name="Sayaka M."/>
            <person name="Hattori M."/>
            <person name="Ohkuma M."/>
        </authorList>
    </citation>
    <scope>NUCLEOTIDE SEQUENCE [LARGE SCALE GENOMIC DNA]</scope>
    <source>
        <strain evidence="18">JCM19235</strain>
    </source>
</reference>
<comment type="catalytic activity">
    <reaction evidence="1">
        <text>ATP + protein L-histidine = ADP + protein N-phospho-L-histidine.</text>
        <dbReference type="EC" id="2.7.13.3"/>
    </reaction>
</comment>
<evidence type="ECO:0000313" key="18">
    <source>
        <dbReference type="Proteomes" id="UP000029228"/>
    </source>
</evidence>
<keyword evidence="9 17" id="KW-0418">Kinase</keyword>
<dbReference type="CDD" id="cd00082">
    <property type="entry name" value="HisKA"/>
    <property type="match status" value="1"/>
</dbReference>
<dbReference type="PROSITE" id="PS50109">
    <property type="entry name" value="HIS_KIN"/>
    <property type="match status" value="1"/>
</dbReference>
<evidence type="ECO:0000256" key="2">
    <source>
        <dbReference type="ARBA" id="ARBA00004651"/>
    </source>
</evidence>
<dbReference type="Pfam" id="PF00512">
    <property type="entry name" value="HisKA"/>
    <property type="match status" value="1"/>
</dbReference>
<dbReference type="Proteomes" id="UP000029228">
    <property type="component" value="Unassembled WGS sequence"/>
</dbReference>
<organism evidence="17 18">
    <name type="scientific">Vibrio maritimus</name>
    <dbReference type="NCBI Taxonomy" id="990268"/>
    <lineage>
        <taxon>Bacteria</taxon>
        <taxon>Pseudomonadati</taxon>
        <taxon>Pseudomonadota</taxon>
        <taxon>Gammaproteobacteria</taxon>
        <taxon>Vibrionales</taxon>
        <taxon>Vibrionaceae</taxon>
        <taxon>Vibrio</taxon>
    </lineage>
</organism>
<evidence type="ECO:0000313" key="17">
    <source>
        <dbReference type="EMBL" id="GAL23423.1"/>
    </source>
</evidence>
<dbReference type="Gene3D" id="3.30.450.210">
    <property type="entry name" value="Two-component sensor protein CpxA, periplasmic domain"/>
    <property type="match status" value="1"/>
</dbReference>
<dbReference type="FunFam" id="3.30.565.10:FF:000011">
    <property type="entry name" value="Sensor histidine kinase CpxA"/>
    <property type="match status" value="1"/>
</dbReference>
<dbReference type="GO" id="GO:0005524">
    <property type="term" value="F:ATP binding"/>
    <property type="evidence" value="ECO:0007669"/>
    <property type="project" value="UniProtKB-KW"/>
</dbReference>
<dbReference type="InterPro" id="IPR036097">
    <property type="entry name" value="HisK_dim/P_sf"/>
</dbReference>
<dbReference type="Gene3D" id="1.10.287.130">
    <property type="match status" value="1"/>
</dbReference>
<accession>A0A090S9D1</accession>
<dbReference type="NCBIfam" id="NF007007">
    <property type="entry name" value="PRK09470.1"/>
    <property type="match status" value="1"/>
</dbReference>
<evidence type="ECO:0000256" key="7">
    <source>
        <dbReference type="ARBA" id="ARBA00022692"/>
    </source>
</evidence>
<sequence>MKLPKITSLYGRIFAIFWFTMLLVLIAVLALPHLDPRVAKEVSGETLGQMTNVRDRIEREFAGEDNIGRIVYKIDKSERQHNKDHKSKGPSFFIVDQEGNILSTQKRTDFKERMLKNFITSVDAFDTPMQKLYGRYMLVGPMPIELANQDYYLYIGLRWTQPPPFLLRMFDKPFQLLLVVMAVSTPLLLWLAWALSQPARRLERAAKRVANGEFKPDPDLETGTTEFRQAGRSFNQMVLAVNQMISGQQRLLSDISHELRSPLTRLRMATGLAARKQGESAELTRIDTEAQRLEQMIGELLELSRMSTDSHVTRESQPASSLWEEIFSDAQFEAEQVGKALHFSEIPDVSIVGNPKLLMSAIENIVRNAIRYSESEINIAVYQQSEMLNIIVEDDGPGVPDDELEDIFRPFYRVSTARDRDSGGTGLGLAITQSAIVQHSGQITASRSDLGGLKMHVELPL</sequence>
<evidence type="ECO:0000256" key="13">
    <source>
        <dbReference type="ARBA" id="ARBA00023136"/>
    </source>
</evidence>
<dbReference type="InterPro" id="IPR058125">
    <property type="entry name" value="CpxA"/>
</dbReference>
<dbReference type="SUPFAM" id="SSF47384">
    <property type="entry name" value="Homodimeric domain of signal transducing histidine kinase"/>
    <property type="match status" value="1"/>
</dbReference>
<evidence type="ECO:0000256" key="11">
    <source>
        <dbReference type="ARBA" id="ARBA00022989"/>
    </source>
</evidence>
<evidence type="ECO:0000259" key="15">
    <source>
        <dbReference type="PROSITE" id="PS50109"/>
    </source>
</evidence>
<keyword evidence="10" id="KW-0067">ATP-binding</keyword>
<keyword evidence="8" id="KW-0547">Nucleotide-binding</keyword>
<dbReference type="OrthoDB" id="9804645at2"/>
<gene>
    <name evidence="17" type="ORF">JCM19235_11</name>
</gene>
<dbReference type="SUPFAM" id="SSF55874">
    <property type="entry name" value="ATPase domain of HSP90 chaperone/DNA topoisomerase II/histidine kinase"/>
    <property type="match status" value="1"/>
</dbReference>
<evidence type="ECO:0000256" key="8">
    <source>
        <dbReference type="ARBA" id="ARBA00022741"/>
    </source>
</evidence>
<dbReference type="EC" id="2.7.13.3" evidence="3"/>
<keyword evidence="4" id="KW-1003">Cell membrane</keyword>
<feature type="transmembrane region" description="Helical" evidence="14">
    <location>
        <begin position="176"/>
        <end position="195"/>
    </location>
</feature>
<dbReference type="SMART" id="SM00304">
    <property type="entry name" value="HAMP"/>
    <property type="match status" value="1"/>
</dbReference>
<evidence type="ECO:0000256" key="6">
    <source>
        <dbReference type="ARBA" id="ARBA00022679"/>
    </source>
</evidence>
<evidence type="ECO:0000256" key="3">
    <source>
        <dbReference type="ARBA" id="ARBA00012438"/>
    </source>
</evidence>
<dbReference type="InterPro" id="IPR032404">
    <property type="entry name" value="CpxA_peri"/>
</dbReference>
<evidence type="ECO:0000256" key="14">
    <source>
        <dbReference type="SAM" id="Phobius"/>
    </source>
</evidence>
<dbReference type="Pfam" id="PF16527">
    <property type="entry name" value="CpxA_peri"/>
    <property type="match status" value="1"/>
</dbReference>
<evidence type="ECO:0000256" key="12">
    <source>
        <dbReference type="ARBA" id="ARBA00023012"/>
    </source>
</evidence>
<dbReference type="InterPro" id="IPR003594">
    <property type="entry name" value="HATPase_dom"/>
</dbReference>
<dbReference type="InterPro" id="IPR003660">
    <property type="entry name" value="HAMP_dom"/>
</dbReference>
<keyword evidence="5" id="KW-0597">Phosphoprotein</keyword>
<proteinExistence type="predicted"/>
<keyword evidence="11 14" id="KW-1133">Transmembrane helix</keyword>
<dbReference type="SMART" id="SM00387">
    <property type="entry name" value="HATPase_c"/>
    <property type="match status" value="1"/>
</dbReference>
<comment type="subcellular location">
    <subcellularLocation>
        <location evidence="2">Cell membrane</location>
        <topology evidence="2">Multi-pass membrane protein</topology>
    </subcellularLocation>
</comment>
<protein>
    <recommendedName>
        <fullName evidence="3">histidine kinase</fullName>
        <ecNumber evidence="3">2.7.13.3</ecNumber>
    </recommendedName>
</protein>
<dbReference type="CDD" id="cd06225">
    <property type="entry name" value="HAMP"/>
    <property type="match status" value="1"/>
</dbReference>
<name>A0A090S9D1_9VIBR</name>
<evidence type="ECO:0000256" key="1">
    <source>
        <dbReference type="ARBA" id="ARBA00000085"/>
    </source>
</evidence>
<evidence type="ECO:0000259" key="16">
    <source>
        <dbReference type="PROSITE" id="PS50885"/>
    </source>
</evidence>
<evidence type="ECO:0000256" key="10">
    <source>
        <dbReference type="ARBA" id="ARBA00022840"/>
    </source>
</evidence>
<dbReference type="InterPro" id="IPR036890">
    <property type="entry name" value="HATPase_C_sf"/>
</dbReference>